<feature type="chain" id="PRO_5042920733" evidence="2">
    <location>
        <begin position="21"/>
        <end position="288"/>
    </location>
</feature>
<protein>
    <submittedName>
        <fullName evidence="3">Uncharacterized protein</fullName>
    </submittedName>
</protein>
<accession>A0AAN8EGD4</accession>
<keyword evidence="2" id="KW-0732">Signal</keyword>
<feature type="region of interest" description="Disordered" evidence="1">
    <location>
        <begin position="23"/>
        <end position="70"/>
    </location>
</feature>
<evidence type="ECO:0000256" key="1">
    <source>
        <dbReference type="SAM" id="MobiDB-lite"/>
    </source>
</evidence>
<sequence>MVPTSIYGFLIAILSVLAAGQRTTTTSSSRRSTTSSSSRTTASPTSSRSTSSSSTVTTSNTAPAPTSSSAFSEVPDVYLNVPELSVGRIELDVEDLTANINLHANIASLVSINAGVAVSIKKVNITIADVEAQLELEVRLGHLVDIVNRVFESLDLNPLLLSTIGNLTNILEPIVGIVDGLLGSITQGSTTLNFLIDNLGNIVQEVGGVSTIVGSYTQNMTATGAVKQLENGLVQKTFSYAPLNALVDIVFNAAGQVVQAAVNKAGSGGSGTTSSAAGAAATPARLKY</sequence>
<name>A0AAN8EGD4_9EURO</name>
<feature type="compositionally biased region" description="Low complexity" evidence="1">
    <location>
        <begin position="272"/>
        <end position="282"/>
    </location>
</feature>
<evidence type="ECO:0000256" key="2">
    <source>
        <dbReference type="SAM" id="SignalP"/>
    </source>
</evidence>
<feature type="compositionally biased region" description="Low complexity" evidence="1">
    <location>
        <begin position="23"/>
        <end position="69"/>
    </location>
</feature>
<comment type="caution">
    <text evidence="3">The sequence shown here is derived from an EMBL/GenBank/DDBJ whole genome shotgun (WGS) entry which is preliminary data.</text>
</comment>
<feature type="region of interest" description="Disordered" evidence="1">
    <location>
        <begin position="265"/>
        <end position="288"/>
    </location>
</feature>
<dbReference type="Proteomes" id="UP001316803">
    <property type="component" value="Unassembled WGS sequence"/>
</dbReference>
<feature type="signal peptide" evidence="2">
    <location>
        <begin position="1"/>
        <end position="20"/>
    </location>
</feature>
<evidence type="ECO:0000313" key="3">
    <source>
        <dbReference type="EMBL" id="KAK5955154.1"/>
    </source>
</evidence>
<gene>
    <name evidence="3" type="ORF">OHC33_003833</name>
</gene>
<dbReference type="AlphaFoldDB" id="A0AAN8EGD4"/>
<keyword evidence="4" id="KW-1185">Reference proteome</keyword>
<evidence type="ECO:0000313" key="4">
    <source>
        <dbReference type="Proteomes" id="UP001316803"/>
    </source>
</evidence>
<proteinExistence type="predicted"/>
<organism evidence="3 4">
    <name type="scientific">Knufia fluminis</name>
    <dbReference type="NCBI Taxonomy" id="191047"/>
    <lineage>
        <taxon>Eukaryota</taxon>
        <taxon>Fungi</taxon>
        <taxon>Dikarya</taxon>
        <taxon>Ascomycota</taxon>
        <taxon>Pezizomycotina</taxon>
        <taxon>Eurotiomycetes</taxon>
        <taxon>Chaetothyriomycetidae</taxon>
        <taxon>Chaetothyriales</taxon>
        <taxon>Trichomeriaceae</taxon>
        <taxon>Knufia</taxon>
    </lineage>
</organism>
<reference evidence="3 4" key="1">
    <citation type="submission" date="2022-12" db="EMBL/GenBank/DDBJ databases">
        <title>Genomic features and morphological characterization of a novel Knufia sp. strain isolated from spacecraft assembly facility.</title>
        <authorList>
            <person name="Teixeira M."/>
            <person name="Chander A.M."/>
            <person name="Stajich J.E."/>
            <person name="Venkateswaran K."/>
        </authorList>
    </citation>
    <scope>NUCLEOTIDE SEQUENCE [LARGE SCALE GENOMIC DNA]</scope>
    <source>
        <strain evidence="3 4">FJI-L2-BK-P2</strain>
    </source>
</reference>
<dbReference type="EMBL" id="JAKLMC020000007">
    <property type="protein sequence ID" value="KAK5955154.1"/>
    <property type="molecule type" value="Genomic_DNA"/>
</dbReference>